<evidence type="ECO:0000256" key="6">
    <source>
        <dbReference type="ARBA" id="ARBA00022723"/>
    </source>
</evidence>
<keyword evidence="17" id="KW-1185">Reference proteome</keyword>
<comment type="similarity">
    <text evidence="4">Belongs to the neutral sphingomyelinase family.</text>
</comment>
<reference evidence="16 17" key="1">
    <citation type="submission" date="2023-08" db="EMBL/GenBank/DDBJ databases">
        <title>Black Yeasts Isolated from many extreme environments.</title>
        <authorList>
            <person name="Coleine C."/>
            <person name="Stajich J.E."/>
            <person name="Selbmann L."/>
        </authorList>
    </citation>
    <scope>NUCLEOTIDE SEQUENCE [LARGE SCALE GENOMIC DNA]</scope>
    <source>
        <strain evidence="16 17">CCFEE 5935</strain>
    </source>
</reference>
<feature type="transmembrane region" description="Helical" evidence="13">
    <location>
        <begin position="69"/>
        <end position="93"/>
    </location>
</feature>
<dbReference type="Gene3D" id="3.60.10.10">
    <property type="entry name" value="Endonuclease/exonuclease/phosphatase"/>
    <property type="match status" value="1"/>
</dbReference>
<evidence type="ECO:0000256" key="11">
    <source>
        <dbReference type="ARBA" id="ARBA00023098"/>
    </source>
</evidence>
<comment type="pathway">
    <text evidence="2">Lipid metabolism; sphingolipid metabolism.</text>
</comment>
<dbReference type="RefSeq" id="XP_064658100.1">
    <property type="nucleotide sequence ID" value="XM_064803185.1"/>
</dbReference>
<evidence type="ECO:0000256" key="2">
    <source>
        <dbReference type="ARBA" id="ARBA00004760"/>
    </source>
</evidence>
<dbReference type="Proteomes" id="UP001337655">
    <property type="component" value="Unassembled WGS sequence"/>
</dbReference>
<keyword evidence="8" id="KW-0460">Magnesium</keyword>
<evidence type="ECO:0000256" key="1">
    <source>
        <dbReference type="ARBA" id="ARBA00004141"/>
    </source>
</evidence>
<dbReference type="PANTHER" id="PTHR16320:SF24">
    <property type="entry name" value="PHOSPHODIESTERASE, PUTATIVE-RELATED"/>
    <property type="match status" value="1"/>
</dbReference>
<dbReference type="GO" id="GO:0006665">
    <property type="term" value="P:sphingolipid metabolic process"/>
    <property type="evidence" value="ECO:0007669"/>
    <property type="project" value="UniProtKB-KW"/>
</dbReference>
<dbReference type="InterPro" id="IPR005135">
    <property type="entry name" value="Endo/exonuclease/phosphatase"/>
</dbReference>
<feature type="transmembrane region" description="Helical" evidence="13">
    <location>
        <begin position="477"/>
        <end position="496"/>
    </location>
</feature>
<keyword evidence="11" id="KW-0443">Lipid metabolism</keyword>
<sequence length="559" mass="62249">MHTVLVVFRALAVFVTVTVGAASKQEYAWVTTLAAYDLSLLMLGFAARFRMVYAKVVVVSSSVVKATELSVVVVSTTAPGTLTVVTLATTLTATMDHTTSPPPDLLALPSSLRVISLNCWGLKFISKHRHARLTEIGHQLSIASPPPSIVGLQECWTQEDYLAIRSATQDILPYAKFYWSGIFGGGLAILSKWPIEETSMFRYPLNGRPSAFYRGDWFVGKGVACARIRIGPGRKDVIEVFNTHLHAPYEREPNDSYICHRTAQAWEIAKLMRHAAERGHAVLGLGDFNMVPLSLAHRLVEAHAPVRDVWRVLKPDSAVGGANQAAEKARGRPVPTAEECLREHGATCDSKFNTWRWSKESRKALEKGRDEEVDPGVLDPRARRLDYVFLADNGVETGYTWEIVGAEVGMTMRHPTLRCSLSDHFSIETTLVRSQGAGQKRQRERMVNPLPTSMYDTILEMITKYDGRERRQRRHRLGRFGLSIVVSLGCFVAVWWSPRNYVAFILLLISTLGFGGGVLEGLMGGLFVGSELRALREFRHEIERAREQAVVAAKQNHLI</sequence>
<dbReference type="InterPro" id="IPR036691">
    <property type="entry name" value="Endo/exonu/phosph_ase_sf"/>
</dbReference>
<comment type="caution">
    <text evidence="16">The sequence shown here is derived from an EMBL/GenBank/DDBJ whole genome shotgun (WGS) entry which is preliminary data.</text>
</comment>
<keyword evidence="14" id="KW-0732">Signal</keyword>
<dbReference type="FunFam" id="3.60.10.10:FF:000059">
    <property type="entry name" value="Inositol phosphosphingolipids phospholipase C"/>
    <property type="match status" value="1"/>
</dbReference>
<dbReference type="PANTHER" id="PTHR16320">
    <property type="entry name" value="SPHINGOMYELINASE FAMILY MEMBER"/>
    <property type="match status" value="1"/>
</dbReference>
<dbReference type="EC" id="3.1.4.12" evidence="16"/>
<evidence type="ECO:0000313" key="17">
    <source>
        <dbReference type="Proteomes" id="UP001337655"/>
    </source>
</evidence>
<organism evidence="16 17">
    <name type="scientific">Saxophila tyrrhenica</name>
    <dbReference type="NCBI Taxonomy" id="1690608"/>
    <lineage>
        <taxon>Eukaryota</taxon>
        <taxon>Fungi</taxon>
        <taxon>Dikarya</taxon>
        <taxon>Ascomycota</taxon>
        <taxon>Pezizomycotina</taxon>
        <taxon>Dothideomycetes</taxon>
        <taxon>Dothideomycetidae</taxon>
        <taxon>Mycosphaerellales</taxon>
        <taxon>Extremaceae</taxon>
        <taxon>Saxophila</taxon>
    </lineage>
</organism>
<keyword evidence="5 13" id="KW-0812">Transmembrane</keyword>
<keyword evidence="10 13" id="KW-1133">Transmembrane helix</keyword>
<evidence type="ECO:0000256" key="5">
    <source>
        <dbReference type="ARBA" id="ARBA00022692"/>
    </source>
</evidence>
<comment type="subcellular location">
    <subcellularLocation>
        <location evidence="1">Membrane</location>
        <topology evidence="1">Multi-pass membrane protein</topology>
    </subcellularLocation>
</comment>
<keyword evidence="7 16" id="KW-0378">Hydrolase</keyword>
<keyword evidence="9" id="KW-0746">Sphingolipid metabolism</keyword>
<keyword evidence="12 13" id="KW-0472">Membrane</keyword>
<name>A0AAV9P9K6_9PEZI</name>
<evidence type="ECO:0000259" key="15">
    <source>
        <dbReference type="Pfam" id="PF03372"/>
    </source>
</evidence>
<evidence type="ECO:0000256" key="7">
    <source>
        <dbReference type="ARBA" id="ARBA00022801"/>
    </source>
</evidence>
<comment type="pathway">
    <text evidence="3">Sphingolipid metabolism.</text>
</comment>
<dbReference type="GeneID" id="89927283"/>
<evidence type="ECO:0000256" key="4">
    <source>
        <dbReference type="ARBA" id="ARBA00006335"/>
    </source>
</evidence>
<feature type="signal peptide" evidence="14">
    <location>
        <begin position="1"/>
        <end position="22"/>
    </location>
</feature>
<dbReference type="AlphaFoldDB" id="A0AAV9P9K6"/>
<dbReference type="Pfam" id="PF03372">
    <property type="entry name" value="Exo_endo_phos"/>
    <property type="match status" value="1"/>
</dbReference>
<proteinExistence type="inferred from homology"/>
<evidence type="ECO:0000313" key="16">
    <source>
        <dbReference type="EMBL" id="KAK5168634.1"/>
    </source>
</evidence>
<dbReference type="GO" id="GO:0016020">
    <property type="term" value="C:membrane"/>
    <property type="evidence" value="ECO:0007669"/>
    <property type="project" value="UniProtKB-SubCell"/>
</dbReference>
<gene>
    <name evidence="16" type="primary">ISC1_2</name>
    <name evidence="16" type="ORF">LTR77_005943</name>
</gene>
<evidence type="ECO:0000256" key="10">
    <source>
        <dbReference type="ARBA" id="ARBA00022989"/>
    </source>
</evidence>
<protein>
    <submittedName>
        <fullName evidence="16">Phospholipase C type enzyme</fullName>
        <ecNumber evidence="16">3.1.4.12</ecNumber>
    </submittedName>
</protein>
<feature type="domain" description="Endonuclease/exonuclease/phosphatase" evidence="15">
    <location>
        <begin position="116"/>
        <end position="424"/>
    </location>
</feature>
<keyword evidence="6" id="KW-0479">Metal-binding</keyword>
<evidence type="ECO:0000256" key="13">
    <source>
        <dbReference type="SAM" id="Phobius"/>
    </source>
</evidence>
<dbReference type="GO" id="GO:0004767">
    <property type="term" value="F:sphingomyelin phosphodiesterase activity"/>
    <property type="evidence" value="ECO:0007669"/>
    <property type="project" value="UniProtKB-EC"/>
</dbReference>
<feature type="chain" id="PRO_5043597530" evidence="14">
    <location>
        <begin position="23"/>
        <end position="559"/>
    </location>
</feature>
<evidence type="ECO:0000256" key="9">
    <source>
        <dbReference type="ARBA" id="ARBA00022919"/>
    </source>
</evidence>
<dbReference type="InterPro" id="IPR038772">
    <property type="entry name" value="Sph/SMPD2-like"/>
</dbReference>
<evidence type="ECO:0000256" key="8">
    <source>
        <dbReference type="ARBA" id="ARBA00022842"/>
    </source>
</evidence>
<evidence type="ECO:0000256" key="3">
    <source>
        <dbReference type="ARBA" id="ARBA00004991"/>
    </source>
</evidence>
<dbReference type="GO" id="GO:0046872">
    <property type="term" value="F:metal ion binding"/>
    <property type="evidence" value="ECO:0007669"/>
    <property type="project" value="UniProtKB-KW"/>
</dbReference>
<dbReference type="SUPFAM" id="SSF56219">
    <property type="entry name" value="DNase I-like"/>
    <property type="match status" value="1"/>
</dbReference>
<feature type="transmembrane region" description="Helical" evidence="13">
    <location>
        <begin position="30"/>
        <end position="49"/>
    </location>
</feature>
<evidence type="ECO:0000256" key="14">
    <source>
        <dbReference type="SAM" id="SignalP"/>
    </source>
</evidence>
<dbReference type="EMBL" id="JAVRRT010000009">
    <property type="protein sequence ID" value="KAK5168634.1"/>
    <property type="molecule type" value="Genomic_DNA"/>
</dbReference>
<feature type="transmembrane region" description="Helical" evidence="13">
    <location>
        <begin position="502"/>
        <end position="529"/>
    </location>
</feature>
<accession>A0AAV9P9K6</accession>
<evidence type="ECO:0000256" key="12">
    <source>
        <dbReference type="ARBA" id="ARBA00023136"/>
    </source>
</evidence>